<dbReference type="Proteomes" id="UP000595437">
    <property type="component" value="Chromosome 12"/>
</dbReference>
<evidence type="ECO:0000313" key="2">
    <source>
        <dbReference type="EMBL" id="QQP37386.1"/>
    </source>
</evidence>
<evidence type="ECO:0000256" key="1">
    <source>
        <dbReference type="SAM" id="MobiDB-lite"/>
    </source>
</evidence>
<dbReference type="AlphaFoldDB" id="A0A7T8GTU9"/>
<gene>
    <name evidence="2" type="ORF">FKW44_017629</name>
</gene>
<reference evidence="3" key="1">
    <citation type="submission" date="2021-01" db="EMBL/GenBank/DDBJ databases">
        <title>Caligus Genome Assembly.</title>
        <authorList>
            <person name="Gallardo-Escarate C."/>
        </authorList>
    </citation>
    <scope>NUCLEOTIDE SEQUENCE [LARGE SCALE GENOMIC DNA]</scope>
</reference>
<organism evidence="2 3">
    <name type="scientific">Caligus rogercresseyi</name>
    <name type="common">Sea louse</name>
    <dbReference type="NCBI Taxonomy" id="217165"/>
    <lineage>
        <taxon>Eukaryota</taxon>
        <taxon>Metazoa</taxon>
        <taxon>Ecdysozoa</taxon>
        <taxon>Arthropoda</taxon>
        <taxon>Crustacea</taxon>
        <taxon>Multicrustacea</taxon>
        <taxon>Hexanauplia</taxon>
        <taxon>Copepoda</taxon>
        <taxon>Siphonostomatoida</taxon>
        <taxon>Caligidae</taxon>
        <taxon>Caligus</taxon>
    </lineage>
</organism>
<sequence length="59" mass="6716">MNKTSEYNVSARTIGRVVKADLGMKPFKYRDTSTKRGHQGQEKARSKLFSMARRQPSAL</sequence>
<accession>A0A7T8GTU9</accession>
<feature type="compositionally biased region" description="Basic and acidic residues" evidence="1">
    <location>
        <begin position="28"/>
        <end position="45"/>
    </location>
</feature>
<keyword evidence="3" id="KW-1185">Reference proteome</keyword>
<name>A0A7T8GTU9_CALRO</name>
<evidence type="ECO:0000313" key="3">
    <source>
        <dbReference type="Proteomes" id="UP000595437"/>
    </source>
</evidence>
<dbReference type="EMBL" id="CP045901">
    <property type="protein sequence ID" value="QQP37386.1"/>
    <property type="molecule type" value="Genomic_DNA"/>
</dbReference>
<protein>
    <submittedName>
        <fullName evidence="2">Uncharacterized protein</fullName>
    </submittedName>
</protein>
<proteinExistence type="predicted"/>
<feature type="region of interest" description="Disordered" evidence="1">
    <location>
        <begin position="28"/>
        <end position="59"/>
    </location>
</feature>